<comment type="similarity">
    <text evidence="10">Belongs to the prokaryotic GSH synthase family.</text>
</comment>
<dbReference type="InterPro" id="IPR004215">
    <property type="entry name" value="GSHS_N"/>
</dbReference>
<name>A0A059FHB1_9PROT</name>
<reference evidence="12 13" key="1">
    <citation type="journal article" date="2014" name="Antonie Van Leeuwenhoek">
        <title>Hyphomonas beringensis sp. nov. and Hyphomonas chukchiensis sp. nov., isolated from surface seawater of the Bering Sea and Chukchi Sea.</title>
        <authorList>
            <person name="Li C."/>
            <person name="Lai Q."/>
            <person name="Li G."/>
            <person name="Dong C."/>
            <person name="Wang J."/>
            <person name="Liao Y."/>
            <person name="Shao Z."/>
        </authorList>
    </citation>
    <scope>NUCLEOTIDE SEQUENCE [LARGE SCALE GENOMIC DNA]</scope>
    <source>
        <strain evidence="12 13">MHS-2</strain>
    </source>
</reference>
<dbReference type="Pfam" id="PF02951">
    <property type="entry name" value="GSH-S_N"/>
    <property type="match status" value="1"/>
</dbReference>
<dbReference type="NCBIfam" id="TIGR01380">
    <property type="entry name" value="glut_syn"/>
    <property type="match status" value="1"/>
</dbReference>
<gene>
    <name evidence="10" type="primary">gshB</name>
    <name evidence="12" type="ORF">HJO_13706</name>
</gene>
<dbReference type="OrthoDB" id="9785415at2"/>
<evidence type="ECO:0000256" key="4">
    <source>
        <dbReference type="ARBA" id="ARBA00022684"/>
    </source>
</evidence>
<dbReference type="AlphaFoldDB" id="A0A059FHB1"/>
<dbReference type="NCBIfam" id="NF003573">
    <property type="entry name" value="PRK05246.1"/>
    <property type="match status" value="1"/>
</dbReference>
<dbReference type="GO" id="GO:0004363">
    <property type="term" value="F:glutathione synthase activity"/>
    <property type="evidence" value="ECO:0007669"/>
    <property type="project" value="UniProtKB-UniRule"/>
</dbReference>
<dbReference type="PANTHER" id="PTHR21621:SF4">
    <property type="entry name" value="GLUTATHIONE SYNTHETASE"/>
    <property type="match status" value="1"/>
</dbReference>
<dbReference type="Proteomes" id="UP000025171">
    <property type="component" value="Unassembled WGS sequence"/>
</dbReference>
<feature type="domain" description="ATP-grasp" evidence="11">
    <location>
        <begin position="126"/>
        <end position="310"/>
    </location>
</feature>
<dbReference type="STRING" id="1280950.HJO_13706"/>
<dbReference type="InterPro" id="IPR016185">
    <property type="entry name" value="PreATP-grasp_dom_sf"/>
</dbReference>
<keyword evidence="7 10" id="KW-0067">ATP-binding</keyword>
<dbReference type="eggNOG" id="COG0189">
    <property type="taxonomic scope" value="Bacteria"/>
</dbReference>
<comment type="caution">
    <text evidence="12">The sequence shown here is derived from an EMBL/GenBank/DDBJ whole genome shotgun (WGS) entry which is preliminary data.</text>
</comment>
<keyword evidence="3 10" id="KW-0436">Ligase</keyword>
<protein>
    <recommendedName>
        <fullName evidence="10">Glutathione synthetase</fullName>
        <ecNumber evidence="10">6.3.2.3</ecNumber>
    </recommendedName>
    <alternativeName>
        <fullName evidence="10">GSH synthetase</fullName>
        <shortName evidence="10">GSH-S</shortName>
        <shortName evidence="10">GSHase</shortName>
    </alternativeName>
    <alternativeName>
        <fullName evidence="10">Glutathione synthase</fullName>
    </alternativeName>
</protein>
<keyword evidence="13" id="KW-1185">Reference proteome</keyword>
<dbReference type="EC" id="6.3.2.3" evidence="10"/>
<comment type="pathway">
    <text evidence="10">Sulfur metabolism; glutathione biosynthesis; glutathione from L-cysteine and L-glutamate: step 2/2.</text>
</comment>
<dbReference type="PROSITE" id="PS50975">
    <property type="entry name" value="ATP_GRASP"/>
    <property type="match status" value="1"/>
</dbReference>
<dbReference type="HAMAP" id="MF_00162">
    <property type="entry name" value="GSH_S"/>
    <property type="match status" value="1"/>
</dbReference>
<dbReference type="UniPathway" id="UPA00142">
    <property type="reaction ID" value="UER00210"/>
</dbReference>
<dbReference type="InterPro" id="IPR004218">
    <property type="entry name" value="GSHS_ATP-bd"/>
</dbReference>
<evidence type="ECO:0000313" key="12">
    <source>
        <dbReference type="EMBL" id="KCZ90009.1"/>
    </source>
</evidence>
<dbReference type="Gene3D" id="3.30.1490.20">
    <property type="entry name" value="ATP-grasp fold, A domain"/>
    <property type="match status" value="1"/>
</dbReference>
<dbReference type="SUPFAM" id="SSF52440">
    <property type="entry name" value="PreATP-grasp domain"/>
    <property type="match status" value="1"/>
</dbReference>
<evidence type="ECO:0000256" key="3">
    <source>
        <dbReference type="ARBA" id="ARBA00022598"/>
    </source>
</evidence>
<dbReference type="PANTHER" id="PTHR21621">
    <property type="entry name" value="RIBOSOMAL PROTEIN S6 MODIFICATION PROTEIN"/>
    <property type="match status" value="1"/>
</dbReference>
<dbReference type="RefSeq" id="WP_035617891.1">
    <property type="nucleotide sequence ID" value="NZ_ARYK01000007.1"/>
</dbReference>
<evidence type="ECO:0000256" key="10">
    <source>
        <dbReference type="HAMAP-Rule" id="MF_00162"/>
    </source>
</evidence>
<evidence type="ECO:0000313" key="13">
    <source>
        <dbReference type="Proteomes" id="UP000025171"/>
    </source>
</evidence>
<evidence type="ECO:0000256" key="2">
    <source>
        <dbReference type="ARBA" id="ARBA00001946"/>
    </source>
</evidence>
<keyword evidence="6 10" id="KW-0547">Nucleotide-binding</keyword>
<dbReference type="InterPro" id="IPR013815">
    <property type="entry name" value="ATP_grasp_subdomain_1"/>
</dbReference>
<keyword evidence="8" id="KW-0460">Magnesium</keyword>
<evidence type="ECO:0000256" key="1">
    <source>
        <dbReference type="ARBA" id="ARBA00001936"/>
    </source>
</evidence>
<evidence type="ECO:0000259" key="11">
    <source>
        <dbReference type="PROSITE" id="PS50975"/>
    </source>
</evidence>
<dbReference type="Gene3D" id="3.40.50.20">
    <property type="match status" value="1"/>
</dbReference>
<comment type="catalytic activity">
    <reaction evidence="10">
        <text>gamma-L-glutamyl-L-cysteine + glycine + ATP = glutathione + ADP + phosphate + H(+)</text>
        <dbReference type="Rhea" id="RHEA:13557"/>
        <dbReference type="ChEBI" id="CHEBI:15378"/>
        <dbReference type="ChEBI" id="CHEBI:30616"/>
        <dbReference type="ChEBI" id="CHEBI:43474"/>
        <dbReference type="ChEBI" id="CHEBI:57305"/>
        <dbReference type="ChEBI" id="CHEBI:57925"/>
        <dbReference type="ChEBI" id="CHEBI:58173"/>
        <dbReference type="ChEBI" id="CHEBI:456216"/>
        <dbReference type="EC" id="6.3.2.3"/>
    </reaction>
</comment>
<dbReference type="SUPFAM" id="SSF56059">
    <property type="entry name" value="Glutathione synthetase ATP-binding domain-like"/>
    <property type="match status" value="1"/>
</dbReference>
<dbReference type="PATRIC" id="fig|1280950.3.peg.2755"/>
<sequence>MALRIGIQMDPLEHVKIDGDTTFALAEVAQARGAELFVYGPADMSFEAGRVTAWAREAKVQRVAGTPGVFGKTVKLDLAKDVDVVLMRQDPPFDMAYITACHLLEIISGETLVLNDPEGVRSSPEKIFPLLFPEIMPPTLVSRDPRDIAAFRETHKDIIVKPLYGHGGAGVFRLKQADSNLDSLLEMFFTRSREPVMVQAFLPAVSEGDKRIILVDGEAVGAINRRPQTGQVRSNLVVGGTAEKSDLSDADRRICETIGPELKRRGLMLTGIDVIGGRLTEVNVTSPTGIQALKKLSGIDTAAIFWDGVQEKLAGR</sequence>
<dbReference type="GO" id="GO:0046872">
    <property type="term" value="F:metal ion binding"/>
    <property type="evidence" value="ECO:0007669"/>
    <property type="project" value="UniProtKB-KW"/>
</dbReference>
<evidence type="ECO:0000256" key="9">
    <source>
        <dbReference type="ARBA" id="ARBA00023211"/>
    </source>
</evidence>
<dbReference type="GO" id="GO:0005737">
    <property type="term" value="C:cytoplasm"/>
    <property type="evidence" value="ECO:0007669"/>
    <property type="project" value="TreeGrafter"/>
</dbReference>
<dbReference type="Gene3D" id="3.30.470.20">
    <property type="entry name" value="ATP-grasp fold, B domain"/>
    <property type="match status" value="1"/>
</dbReference>
<proteinExistence type="inferred from homology"/>
<keyword evidence="9" id="KW-0464">Manganese</keyword>
<dbReference type="EMBL" id="ARYK01000007">
    <property type="protein sequence ID" value="KCZ90009.1"/>
    <property type="molecule type" value="Genomic_DNA"/>
</dbReference>
<organism evidence="12 13">
    <name type="scientific">Hyphomonas johnsonii MHS-2</name>
    <dbReference type="NCBI Taxonomy" id="1280950"/>
    <lineage>
        <taxon>Bacteria</taxon>
        <taxon>Pseudomonadati</taxon>
        <taxon>Pseudomonadota</taxon>
        <taxon>Alphaproteobacteria</taxon>
        <taxon>Hyphomonadales</taxon>
        <taxon>Hyphomonadaceae</taxon>
        <taxon>Hyphomonas</taxon>
    </lineage>
</organism>
<evidence type="ECO:0000256" key="7">
    <source>
        <dbReference type="ARBA" id="ARBA00022840"/>
    </source>
</evidence>
<evidence type="ECO:0000256" key="6">
    <source>
        <dbReference type="ARBA" id="ARBA00022741"/>
    </source>
</evidence>
<keyword evidence="5" id="KW-0479">Metal-binding</keyword>
<keyword evidence="4 10" id="KW-0317">Glutathione biosynthesis</keyword>
<comment type="cofactor">
    <cofactor evidence="1">
        <name>Mn(2+)</name>
        <dbReference type="ChEBI" id="CHEBI:29035"/>
    </cofactor>
</comment>
<evidence type="ECO:0000256" key="8">
    <source>
        <dbReference type="ARBA" id="ARBA00022842"/>
    </source>
</evidence>
<dbReference type="InterPro" id="IPR011761">
    <property type="entry name" value="ATP-grasp"/>
</dbReference>
<accession>A0A059FHB1</accession>
<comment type="cofactor">
    <cofactor evidence="2">
        <name>Mg(2+)</name>
        <dbReference type="ChEBI" id="CHEBI:18420"/>
    </cofactor>
</comment>
<dbReference type="Pfam" id="PF02955">
    <property type="entry name" value="GSH-S_ATP"/>
    <property type="match status" value="1"/>
</dbReference>
<dbReference type="InterPro" id="IPR006284">
    <property type="entry name" value="Glut_synth_pro"/>
</dbReference>
<evidence type="ECO:0000256" key="5">
    <source>
        <dbReference type="ARBA" id="ARBA00022723"/>
    </source>
</evidence>
<dbReference type="GO" id="GO:0005524">
    <property type="term" value="F:ATP binding"/>
    <property type="evidence" value="ECO:0007669"/>
    <property type="project" value="UniProtKB-UniRule"/>
</dbReference>